<dbReference type="AlphaFoldDB" id="G9N2B6"/>
<keyword evidence="2" id="KW-1185">Reference proteome</keyword>
<dbReference type="OrthoDB" id="3503208at2759"/>
<dbReference type="GeneID" id="25791931"/>
<dbReference type="Proteomes" id="UP000007115">
    <property type="component" value="Unassembled WGS sequence"/>
</dbReference>
<organism evidence="1 2">
    <name type="scientific">Hypocrea virens (strain Gv29-8 / FGSC 10586)</name>
    <name type="common">Gliocladium virens</name>
    <name type="synonym">Trichoderma virens</name>
    <dbReference type="NCBI Taxonomy" id="413071"/>
    <lineage>
        <taxon>Eukaryota</taxon>
        <taxon>Fungi</taxon>
        <taxon>Dikarya</taxon>
        <taxon>Ascomycota</taxon>
        <taxon>Pezizomycotina</taxon>
        <taxon>Sordariomycetes</taxon>
        <taxon>Hypocreomycetidae</taxon>
        <taxon>Hypocreales</taxon>
        <taxon>Hypocreaceae</taxon>
        <taxon>Trichoderma</taxon>
    </lineage>
</organism>
<reference evidence="1 2" key="1">
    <citation type="journal article" date="2011" name="Genome Biol.">
        <title>Comparative genome sequence analysis underscores mycoparasitism as the ancestral life style of Trichoderma.</title>
        <authorList>
            <person name="Kubicek C.P."/>
            <person name="Herrera-Estrella A."/>
            <person name="Seidl-Seiboth V."/>
            <person name="Martinez D.A."/>
            <person name="Druzhinina I.S."/>
            <person name="Thon M."/>
            <person name="Zeilinger S."/>
            <person name="Casas-Flores S."/>
            <person name="Horwitz B.A."/>
            <person name="Mukherjee P.K."/>
            <person name="Mukherjee M."/>
            <person name="Kredics L."/>
            <person name="Alcaraz L.D."/>
            <person name="Aerts A."/>
            <person name="Antal Z."/>
            <person name="Atanasova L."/>
            <person name="Cervantes-Badillo M.G."/>
            <person name="Challacombe J."/>
            <person name="Chertkov O."/>
            <person name="McCluskey K."/>
            <person name="Coulpier F."/>
            <person name="Deshpande N."/>
            <person name="von Doehren H."/>
            <person name="Ebbole D.J."/>
            <person name="Esquivel-Naranjo E.U."/>
            <person name="Fekete E."/>
            <person name="Flipphi M."/>
            <person name="Glaser F."/>
            <person name="Gomez-Rodriguez E.Y."/>
            <person name="Gruber S."/>
            <person name="Han C."/>
            <person name="Henrissat B."/>
            <person name="Hermosa R."/>
            <person name="Hernandez-Onate M."/>
            <person name="Karaffa L."/>
            <person name="Kosti I."/>
            <person name="Le Crom S."/>
            <person name="Lindquist E."/>
            <person name="Lucas S."/>
            <person name="Luebeck M."/>
            <person name="Luebeck P.S."/>
            <person name="Margeot A."/>
            <person name="Metz B."/>
            <person name="Misra M."/>
            <person name="Nevalainen H."/>
            <person name="Omann M."/>
            <person name="Packer N."/>
            <person name="Perrone G."/>
            <person name="Uresti-Rivera E.E."/>
            <person name="Salamov A."/>
            <person name="Schmoll M."/>
            <person name="Seiboth B."/>
            <person name="Shapiro H."/>
            <person name="Sukno S."/>
            <person name="Tamayo-Ramos J.A."/>
            <person name="Tisch D."/>
            <person name="Wiest A."/>
            <person name="Wilkinson H.H."/>
            <person name="Zhang M."/>
            <person name="Coutinho P.M."/>
            <person name="Kenerley C.M."/>
            <person name="Monte E."/>
            <person name="Baker S.E."/>
            <person name="Grigoriev I.V."/>
        </authorList>
    </citation>
    <scope>NUCLEOTIDE SEQUENCE [LARGE SCALE GENOMIC DNA]</scope>
    <source>
        <strain evidence="2">Gv29-8 / FGSC 10586</strain>
    </source>
</reference>
<dbReference type="OMA" id="DSSCKRY"/>
<dbReference type="InParanoid" id="G9N2B6"/>
<dbReference type="STRING" id="413071.G9N2B6"/>
<proteinExistence type="predicted"/>
<comment type="caution">
    <text evidence="1">The sequence shown here is derived from an EMBL/GenBank/DDBJ whole genome shotgun (WGS) entry which is preliminary data.</text>
</comment>
<dbReference type="InterPro" id="IPR010296">
    <property type="entry name" value="DUF899_thioredox"/>
</dbReference>
<dbReference type="VEuPathDB" id="FungiDB:TRIVIDRAFT_225098"/>
<dbReference type="EMBL" id="ABDF02000084">
    <property type="protein sequence ID" value="EHK19229.1"/>
    <property type="molecule type" value="Genomic_DNA"/>
</dbReference>
<dbReference type="Pfam" id="PF05988">
    <property type="entry name" value="DUF899"/>
    <property type="match status" value="1"/>
</dbReference>
<gene>
    <name evidence="1" type="ORF">TRIVIDRAFT_225098</name>
</gene>
<evidence type="ECO:0000313" key="1">
    <source>
        <dbReference type="EMBL" id="EHK19229.1"/>
    </source>
</evidence>
<accession>G9N2B6</accession>
<dbReference type="RefSeq" id="XP_013953427.1">
    <property type="nucleotide sequence ID" value="XM_014097952.1"/>
</dbReference>
<sequence>MYHFMLEPDIDSSCKRYPFICDHIPDVRHLGSKDKAFAGVSRAPTEKIEAYKKKPGWKLPWVLSYGSDFYYDFHVTWDESVTPIEYNFRTKVEPLSPGDFKRNYGYGATEA</sequence>
<name>G9N2B6_HYPVG</name>
<protein>
    <submittedName>
        <fullName evidence="1">Uncharacterized protein</fullName>
    </submittedName>
</protein>
<evidence type="ECO:0000313" key="2">
    <source>
        <dbReference type="Proteomes" id="UP000007115"/>
    </source>
</evidence>
<dbReference type="HOGENOM" id="CLU_2158785_0_0_1"/>